<dbReference type="RefSeq" id="XP_037892193.1">
    <property type="nucleotide sequence ID" value="XM_038036265.1"/>
</dbReference>
<reference evidence="3 4" key="1">
    <citation type="submission" date="2025-04" db="UniProtKB">
        <authorList>
            <consortium name="RefSeq"/>
        </authorList>
    </citation>
    <scope>IDENTIFICATION</scope>
    <source>
        <tissue evidence="3 4">Whole body pupa</tissue>
    </source>
</reference>
<evidence type="ECO:0000313" key="3">
    <source>
        <dbReference type="RefSeq" id="XP_037892192.1"/>
    </source>
</evidence>
<protein>
    <submittedName>
        <fullName evidence="3 4">Myb-like protein D</fullName>
    </submittedName>
</protein>
<gene>
    <name evidence="3 4" type="primary">LOC119639074</name>
</gene>
<dbReference type="AlphaFoldDB" id="A0A9C5Z933"/>
<feature type="compositionally biased region" description="Basic and acidic residues" evidence="1">
    <location>
        <begin position="146"/>
        <end position="164"/>
    </location>
</feature>
<name>A0A9C5Z933_9MUSC</name>
<evidence type="ECO:0000256" key="1">
    <source>
        <dbReference type="SAM" id="MobiDB-lite"/>
    </source>
</evidence>
<dbReference type="RefSeq" id="XP_037892192.1">
    <property type="nucleotide sequence ID" value="XM_038036264.1"/>
</dbReference>
<dbReference type="Proteomes" id="UP000092443">
    <property type="component" value="Unplaced"/>
</dbReference>
<feature type="region of interest" description="Disordered" evidence="1">
    <location>
        <begin position="85"/>
        <end position="105"/>
    </location>
</feature>
<feature type="compositionally biased region" description="Acidic residues" evidence="1">
    <location>
        <begin position="175"/>
        <end position="196"/>
    </location>
</feature>
<sequence length="323" mass="36578">MAPTICSGKKQPSRTLRNDIRRRNNSSNAVPSSVFNYIMKSSFKPREAAALGISSSSALQAYPSVQSINSRLTKIYSTQQISDKVVSSTTHNDESDKDNDLNGSLTNEYSLSSSLSSIRTVSSTSTSSLYSFGRRNSDTSQSQMSSRDDCDANEHSDVQQHFRGDNSSILQASNDENDADNAYSDENDKESNEDDNYSNRNERAISFRNDAIIIDKEHIMNVECVALERLDSSKENQKFRQQIRKPFRLYQNTKPLAEIRNTEGLLSIAIKTIKLVKRNQLLQQRLNQLQMETSEFIQSVLNNPENRHFREKIQQKVANIENA</sequence>
<dbReference type="GeneID" id="119639074"/>
<keyword evidence="2" id="KW-1185">Reference proteome</keyword>
<organism evidence="2 3">
    <name type="scientific">Glossina fuscipes</name>
    <dbReference type="NCBI Taxonomy" id="7396"/>
    <lineage>
        <taxon>Eukaryota</taxon>
        <taxon>Metazoa</taxon>
        <taxon>Ecdysozoa</taxon>
        <taxon>Arthropoda</taxon>
        <taxon>Hexapoda</taxon>
        <taxon>Insecta</taxon>
        <taxon>Pterygota</taxon>
        <taxon>Neoptera</taxon>
        <taxon>Endopterygota</taxon>
        <taxon>Diptera</taxon>
        <taxon>Brachycera</taxon>
        <taxon>Muscomorpha</taxon>
        <taxon>Hippoboscoidea</taxon>
        <taxon>Glossinidae</taxon>
        <taxon>Glossina</taxon>
    </lineage>
</organism>
<feature type="region of interest" description="Disordered" evidence="1">
    <location>
        <begin position="128"/>
        <end position="201"/>
    </location>
</feature>
<proteinExistence type="predicted"/>
<evidence type="ECO:0000313" key="2">
    <source>
        <dbReference type="Proteomes" id="UP000092443"/>
    </source>
</evidence>
<feature type="compositionally biased region" description="Polar residues" evidence="1">
    <location>
        <begin position="165"/>
        <end position="174"/>
    </location>
</feature>
<dbReference type="KEGG" id="gfs:119639074"/>
<feature type="compositionally biased region" description="Basic and acidic residues" evidence="1">
    <location>
        <begin position="91"/>
        <end position="100"/>
    </location>
</feature>
<accession>A0A9C5Z933</accession>
<evidence type="ECO:0000313" key="4">
    <source>
        <dbReference type="RefSeq" id="XP_037892193.1"/>
    </source>
</evidence>